<name>A0ACC0V1S8_9HYPO</name>
<dbReference type="EMBL" id="CM047943">
    <property type="protein sequence ID" value="KAI9900101.1"/>
    <property type="molecule type" value="Genomic_DNA"/>
</dbReference>
<protein>
    <submittedName>
        <fullName evidence="1">Uncharacterized protein</fullName>
    </submittedName>
</protein>
<accession>A0ACC0V1S8</accession>
<comment type="caution">
    <text evidence="1">The sequence shown here is derived from an EMBL/GenBank/DDBJ whole genome shotgun (WGS) entry which is preliminary data.</text>
</comment>
<reference evidence="1" key="1">
    <citation type="submission" date="2022-10" db="EMBL/GenBank/DDBJ databases">
        <title>Complete Genome of Trichothecium roseum strain YXFP-22015, a Plant Pathogen Isolated from Citrus.</title>
        <authorList>
            <person name="Wang Y."/>
            <person name="Zhu L."/>
        </authorList>
    </citation>
    <scope>NUCLEOTIDE SEQUENCE</scope>
    <source>
        <strain evidence="1">YXFP-22015</strain>
    </source>
</reference>
<proteinExistence type="predicted"/>
<keyword evidence="2" id="KW-1185">Reference proteome</keyword>
<evidence type="ECO:0000313" key="1">
    <source>
        <dbReference type="EMBL" id="KAI9900101.1"/>
    </source>
</evidence>
<dbReference type="Proteomes" id="UP001163324">
    <property type="component" value="Chromosome 4"/>
</dbReference>
<organism evidence="1 2">
    <name type="scientific">Trichothecium roseum</name>
    <dbReference type="NCBI Taxonomy" id="47278"/>
    <lineage>
        <taxon>Eukaryota</taxon>
        <taxon>Fungi</taxon>
        <taxon>Dikarya</taxon>
        <taxon>Ascomycota</taxon>
        <taxon>Pezizomycotina</taxon>
        <taxon>Sordariomycetes</taxon>
        <taxon>Hypocreomycetidae</taxon>
        <taxon>Hypocreales</taxon>
        <taxon>Hypocreales incertae sedis</taxon>
        <taxon>Trichothecium</taxon>
    </lineage>
</organism>
<evidence type="ECO:0000313" key="2">
    <source>
        <dbReference type="Proteomes" id="UP001163324"/>
    </source>
</evidence>
<sequence length="286" mass="31606">MDGIESRGPSGFLSQSFLPSPSPSTSSSSLGIHNLPHPRSKTLQPGSNKADVVRRYAEERLLYISRRYVKKFGDQRRGEDIEGYKTFAEVCNDFDAVVNVLWLSGTPSLQIPFLLKVASDYTQYVRSFPLTLKPALLLLAKLDHCFSSLLLGHDIRSGETLPGFENGPRAGMTTTDMVRCRSLVEQTRVLMVEILGNATSEEINNDYGQDDVDEEGKADDTTDSDTIMRMTEVEGSGAAPFSSWVDEDEEMYLDTVRIYENTIVHLGERLGEPLNGPGPSNDVTCA</sequence>
<gene>
    <name evidence="1" type="ORF">N3K66_004363</name>
</gene>